<evidence type="ECO:0000313" key="3">
    <source>
        <dbReference type="Proteomes" id="UP000295302"/>
    </source>
</evidence>
<dbReference type="Proteomes" id="UP000295302">
    <property type="component" value="Unassembled WGS sequence"/>
</dbReference>
<keyword evidence="2" id="KW-0808">Transferase</keyword>
<sequence length="375" mass="40573">MVGGAARRRFGAGYSAAQRLASRLRTAETPLIVGGRTMTDDALGRLALARTAQSRVEELATGAQALALLTLVHERGWTGFLAEPRGLDQLAAFSRLPVDRVANVVGALEALGFVEQHDGQVRLSPAYAELSADDAMTDLGNVLDRAELMIRLVREAAEDEGDVRLGDAEALTIAKVVGGRPTPVTQAVFQHLYAEVPEYADAVRDGRLLDVGCGVAGATLASASMFPNMRAVAIELVPAVAAEAENRAKNLGVADRVEVRCMDARDFDERDAFDACFWAQPFFPEPFRAGTLRMIWGALKPGALLMIQEMESEPQDEAQRVPFALRRLVYEGQRVPFAPTAEQLVAEAEAAGLVPHRMVPTNFGRIVLMRRPEEG</sequence>
<name>A0A4R4Z815_9ACTN</name>
<dbReference type="OrthoDB" id="3289938at2"/>
<dbReference type="InterPro" id="IPR036388">
    <property type="entry name" value="WH-like_DNA-bd_sf"/>
</dbReference>
<comment type="caution">
    <text evidence="2">The sequence shown here is derived from an EMBL/GenBank/DDBJ whole genome shotgun (WGS) entry which is preliminary data.</text>
</comment>
<gene>
    <name evidence="2" type="ORF">E1286_08920</name>
</gene>
<dbReference type="CDD" id="cd02440">
    <property type="entry name" value="AdoMet_MTases"/>
    <property type="match status" value="1"/>
</dbReference>
<dbReference type="PANTHER" id="PTHR43667">
    <property type="entry name" value="CYCLOPROPANE-FATTY-ACYL-PHOSPHOLIPID SYNTHASE"/>
    <property type="match status" value="1"/>
</dbReference>
<dbReference type="Gene3D" id="3.40.50.150">
    <property type="entry name" value="Vaccinia Virus protein VP39"/>
    <property type="match status" value="1"/>
</dbReference>
<proteinExistence type="predicted"/>
<dbReference type="EMBL" id="SMKQ01000017">
    <property type="protein sequence ID" value="TDD52322.1"/>
    <property type="molecule type" value="Genomic_DNA"/>
</dbReference>
<accession>A0A4R4Z815</accession>
<reference evidence="2 3" key="1">
    <citation type="submission" date="2019-03" db="EMBL/GenBank/DDBJ databases">
        <title>Draft genome sequences of novel Actinobacteria.</title>
        <authorList>
            <person name="Sahin N."/>
            <person name="Ay H."/>
            <person name="Saygin H."/>
        </authorList>
    </citation>
    <scope>NUCLEOTIDE SEQUENCE [LARGE SCALE GENOMIC DNA]</scope>
    <source>
        <strain evidence="2 3">CH32</strain>
    </source>
</reference>
<dbReference type="Gene3D" id="1.10.10.10">
    <property type="entry name" value="Winged helix-like DNA-binding domain superfamily/Winged helix DNA-binding domain"/>
    <property type="match status" value="1"/>
</dbReference>
<organism evidence="2 3">
    <name type="scientific">Nonomuraea terrae</name>
    <dbReference type="NCBI Taxonomy" id="2530383"/>
    <lineage>
        <taxon>Bacteria</taxon>
        <taxon>Bacillati</taxon>
        <taxon>Actinomycetota</taxon>
        <taxon>Actinomycetes</taxon>
        <taxon>Streptosporangiales</taxon>
        <taxon>Streptosporangiaceae</taxon>
        <taxon>Nonomuraea</taxon>
    </lineage>
</organism>
<dbReference type="SUPFAM" id="SSF53335">
    <property type="entry name" value="S-adenosyl-L-methionine-dependent methyltransferases"/>
    <property type="match status" value="1"/>
</dbReference>
<dbReference type="InterPro" id="IPR041698">
    <property type="entry name" value="Methyltransf_25"/>
</dbReference>
<keyword evidence="2" id="KW-0489">Methyltransferase</keyword>
<dbReference type="PANTHER" id="PTHR43667:SF2">
    <property type="entry name" value="FATTY ACID C-METHYL TRANSFERASE"/>
    <property type="match status" value="1"/>
</dbReference>
<evidence type="ECO:0000313" key="2">
    <source>
        <dbReference type="EMBL" id="TDD52322.1"/>
    </source>
</evidence>
<dbReference type="GO" id="GO:0008168">
    <property type="term" value="F:methyltransferase activity"/>
    <property type="evidence" value="ECO:0007669"/>
    <property type="project" value="UniProtKB-KW"/>
</dbReference>
<evidence type="ECO:0000259" key="1">
    <source>
        <dbReference type="Pfam" id="PF13649"/>
    </source>
</evidence>
<dbReference type="InterPro" id="IPR029063">
    <property type="entry name" value="SAM-dependent_MTases_sf"/>
</dbReference>
<dbReference type="InterPro" id="IPR050723">
    <property type="entry name" value="CFA/CMAS"/>
</dbReference>
<feature type="domain" description="Methyltransferase" evidence="1">
    <location>
        <begin position="209"/>
        <end position="302"/>
    </location>
</feature>
<dbReference type="GO" id="GO:0032259">
    <property type="term" value="P:methylation"/>
    <property type="evidence" value="ECO:0007669"/>
    <property type="project" value="UniProtKB-KW"/>
</dbReference>
<dbReference type="AlphaFoldDB" id="A0A4R4Z815"/>
<dbReference type="Pfam" id="PF13649">
    <property type="entry name" value="Methyltransf_25"/>
    <property type="match status" value="1"/>
</dbReference>
<keyword evidence="3" id="KW-1185">Reference proteome</keyword>
<protein>
    <submittedName>
        <fullName evidence="2">Class I SAM-dependent methyltransferase</fullName>
    </submittedName>
</protein>